<sequence>MEPKMDSQTGLSAGRAAELQAVVERVRSRRLAAQPLAGDHVPTRGDVYLAREPWGRARRRHVLVVQVDEDEDSVDVILLGHYREFATDRDLVLEPSQTGLPFVLVAYCDLRAPIWTIQLDEYQGLVAGDVLDLLPKVFHGAAPDSVARSVGLPLKGEDDPRRGHKHREFLELHRIAHDRMAASLTGRPYFGGIESPRADIVVTIQRVLGEGITPSNPDITPNAVVVLDPAILTTPLADPSEQRAEAYQLANFLRCHPQVKFPSSIQGDDDRLQHLIKRQYPRQWANLCRAALPHLSQSGRASENDDPEIVLIEQAA</sequence>
<dbReference type="AlphaFoldDB" id="A0A381U2R4"/>
<name>A0A381U2R4_9ZZZZ</name>
<evidence type="ECO:0000313" key="1">
    <source>
        <dbReference type="EMBL" id="SVA21898.1"/>
    </source>
</evidence>
<organism evidence="1">
    <name type="scientific">marine metagenome</name>
    <dbReference type="NCBI Taxonomy" id="408172"/>
    <lineage>
        <taxon>unclassified sequences</taxon>
        <taxon>metagenomes</taxon>
        <taxon>ecological metagenomes</taxon>
    </lineage>
</organism>
<gene>
    <name evidence="1" type="ORF">METZ01_LOCUS74752</name>
</gene>
<dbReference type="EMBL" id="UINC01005528">
    <property type="protein sequence ID" value="SVA21898.1"/>
    <property type="molecule type" value="Genomic_DNA"/>
</dbReference>
<proteinExistence type="predicted"/>
<accession>A0A381U2R4</accession>
<protein>
    <submittedName>
        <fullName evidence="1">Uncharacterized protein</fullName>
    </submittedName>
</protein>
<reference evidence="1" key="1">
    <citation type="submission" date="2018-05" db="EMBL/GenBank/DDBJ databases">
        <authorList>
            <person name="Lanie J.A."/>
            <person name="Ng W.-L."/>
            <person name="Kazmierczak K.M."/>
            <person name="Andrzejewski T.M."/>
            <person name="Davidsen T.M."/>
            <person name="Wayne K.J."/>
            <person name="Tettelin H."/>
            <person name="Glass J.I."/>
            <person name="Rusch D."/>
            <person name="Podicherti R."/>
            <person name="Tsui H.-C.T."/>
            <person name="Winkler M.E."/>
        </authorList>
    </citation>
    <scope>NUCLEOTIDE SEQUENCE</scope>
</reference>